<dbReference type="InterPro" id="IPR050348">
    <property type="entry name" value="Protein-Tyr_Phosphatase"/>
</dbReference>
<accession>A0ABN7PGP2</accession>
<dbReference type="SMART" id="SM00194">
    <property type="entry name" value="PTPc"/>
    <property type="match status" value="1"/>
</dbReference>
<sequence>KLSNIKADSTRFISANLPCNKHKNRLVHILPFESTRVCLAPVRGVEGSDYINASFIDGYRYRTAYIATQGPLPDTTEDLWRMLGVCDCPDVVFQEKCHQYWPSDRSVRYQCFVVDPIAEYNMPQYILREFKVTDARDGSSRTVRQFQFIDWPEQGVPKSGDGFIDFIGQVHKTKEQFGQDGPITVHC</sequence>
<name>A0ABN7PGP2_TIMPD</name>
<dbReference type="EMBL" id="CAJPIN010041532">
    <property type="protein sequence ID" value="CAG2065274.1"/>
    <property type="molecule type" value="Genomic_DNA"/>
</dbReference>
<gene>
    <name evidence="2" type="ORF">TPAB3V08_LOCUS12218</name>
</gene>
<feature type="domain" description="Tyrosine-protein phosphatase" evidence="1">
    <location>
        <begin position="1"/>
        <end position="187"/>
    </location>
</feature>
<keyword evidence="3" id="KW-1185">Reference proteome</keyword>
<dbReference type="PROSITE" id="PS50055">
    <property type="entry name" value="TYR_PHOSPHATASE_PTP"/>
    <property type="match status" value="1"/>
</dbReference>
<dbReference type="PANTHER" id="PTHR19134:SF449">
    <property type="entry name" value="TYROSINE-PROTEIN PHOSPHATASE 1"/>
    <property type="match status" value="1"/>
</dbReference>
<evidence type="ECO:0000313" key="3">
    <source>
        <dbReference type="Proteomes" id="UP001153148"/>
    </source>
</evidence>
<feature type="non-terminal residue" evidence="2">
    <location>
        <position position="187"/>
    </location>
</feature>
<dbReference type="Pfam" id="PF00102">
    <property type="entry name" value="Y_phosphatase"/>
    <property type="match status" value="1"/>
</dbReference>
<dbReference type="PANTHER" id="PTHR19134">
    <property type="entry name" value="RECEPTOR-TYPE TYROSINE-PROTEIN PHOSPHATASE"/>
    <property type="match status" value="1"/>
</dbReference>
<evidence type="ECO:0000259" key="1">
    <source>
        <dbReference type="PROSITE" id="PS50055"/>
    </source>
</evidence>
<proteinExistence type="predicted"/>
<organism evidence="2 3">
    <name type="scientific">Timema podura</name>
    <name type="common">Walking stick</name>
    <dbReference type="NCBI Taxonomy" id="61482"/>
    <lineage>
        <taxon>Eukaryota</taxon>
        <taxon>Metazoa</taxon>
        <taxon>Ecdysozoa</taxon>
        <taxon>Arthropoda</taxon>
        <taxon>Hexapoda</taxon>
        <taxon>Insecta</taxon>
        <taxon>Pterygota</taxon>
        <taxon>Neoptera</taxon>
        <taxon>Polyneoptera</taxon>
        <taxon>Phasmatodea</taxon>
        <taxon>Timematodea</taxon>
        <taxon>Timematoidea</taxon>
        <taxon>Timematidae</taxon>
        <taxon>Timema</taxon>
    </lineage>
</organism>
<dbReference type="Gene3D" id="3.90.190.10">
    <property type="entry name" value="Protein tyrosine phosphatase superfamily"/>
    <property type="match status" value="1"/>
</dbReference>
<dbReference type="InterPro" id="IPR000242">
    <property type="entry name" value="PTP_cat"/>
</dbReference>
<dbReference type="PRINTS" id="PR00700">
    <property type="entry name" value="PRTYPHPHTASE"/>
</dbReference>
<reference evidence="2" key="1">
    <citation type="submission" date="2021-03" db="EMBL/GenBank/DDBJ databases">
        <authorList>
            <person name="Tran Van P."/>
        </authorList>
    </citation>
    <scope>NUCLEOTIDE SEQUENCE</scope>
</reference>
<feature type="non-terminal residue" evidence="2">
    <location>
        <position position="1"/>
    </location>
</feature>
<evidence type="ECO:0000313" key="2">
    <source>
        <dbReference type="EMBL" id="CAG2065274.1"/>
    </source>
</evidence>
<dbReference type="Proteomes" id="UP001153148">
    <property type="component" value="Unassembled WGS sequence"/>
</dbReference>
<dbReference type="InterPro" id="IPR029021">
    <property type="entry name" value="Prot-tyrosine_phosphatase-like"/>
</dbReference>
<dbReference type="SUPFAM" id="SSF52799">
    <property type="entry name" value="(Phosphotyrosine protein) phosphatases II"/>
    <property type="match status" value="1"/>
</dbReference>
<protein>
    <recommendedName>
        <fullName evidence="1">Tyrosine-protein phosphatase domain-containing protein</fullName>
    </recommendedName>
</protein>
<comment type="caution">
    <text evidence="2">The sequence shown here is derived from an EMBL/GenBank/DDBJ whole genome shotgun (WGS) entry which is preliminary data.</text>
</comment>